<accession>A0A7K0DUF5</accession>
<dbReference type="Proteomes" id="UP000431401">
    <property type="component" value="Unassembled WGS sequence"/>
</dbReference>
<evidence type="ECO:0008006" key="5">
    <source>
        <dbReference type="Google" id="ProtNLM"/>
    </source>
</evidence>
<dbReference type="Pfam" id="PF20789">
    <property type="entry name" value="4HBT_3C"/>
    <property type="match status" value="1"/>
</dbReference>
<reference evidence="3 4" key="1">
    <citation type="submission" date="2019-10" db="EMBL/GenBank/DDBJ databases">
        <title>Nocardia macrotermitis sp. nov. and Nocardia aurantia sp. nov., isolated from the gut of fungus growing-termite Macrotermes natalensis.</title>
        <authorList>
            <person name="Benndorf R."/>
            <person name="Schwitalla J."/>
            <person name="Martin K."/>
            <person name="De Beer W."/>
            <person name="Kaster A.-K."/>
            <person name="Vollmers J."/>
            <person name="Poulsen M."/>
            <person name="Beemelmanns C."/>
        </authorList>
    </citation>
    <scope>NUCLEOTIDE SEQUENCE [LARGE SCALE GENOMIC DNA]</scope>
    <source>
        <strain evidence="3 4">RB56</strain>
    </source>
</reference>
<dbReference type="RefSeq" id="WP_319943487.1">
    <property type="nucleotide sequence ID" value="NZ_WEGI01000011.1"/>
</dbReference>
<gene>
    <name evidence="3" type="ORF">NRB56_49900</name>
</gene>
<comment type="caution">
    <text evidence="3">The sequence shown here is derived from an EMBL/GenBank/DDBJ whole genome shotgun (WGS) entry which is preliminary data.</text>
</comment>
<name>A0A7K0DUF5_9NOCA</name>
<dbReference type="InterPro" id="IPR049449">
    <property type="entry name" value="TesB_ACOT8-like_N"/>
</dbReference>
<dbReference type="Gene3D" id="2.40.160.210">
    <property type="entry name" value="Acyl-CoA thioesterase, double hotdog domain"/>
    <property type="match status" value="1"/>
</dbReference>
<organism evidence="3 4">
    <name type="scientific">Nocardia aurantia</name>
    <dbReference type="NCBI Taxonomy" id="2585199"/>
    <lineage>
        <taxon>Bacteria</taxon>
        <taxon>Bacillati</taxon>
        <taxon>Actinomycetota</taxon>
        <taxon>Actinomycetes</taxon>
        <taxon>Mycobacteriales</taxon>
        <taxon>Nocardiaceae</taxon>
        <taxon>Nocardia</taxon>
    </lineage>
</organism>
<dbReference type="InterPro" id="IPR042171">
    <property type="entry name" value="Acyl-CoA_hotdog"/>
</dbReference>
<keyword evidence="4" id="KW-1185">Reference proteome</keyword>
<feature type="domain" description="Acyl-CoA thioesterase-like C-terminal" evidence="2">
    <location>
        <begin position="155"/>
        <end position="256"/>
    </location>
</feature>
<evidence type="ECO:0000259" key="2">
    <source>
        <dbReference type="Pfam" id="PF20789"/>
    </source>
</evidence>
<protein>
    <recommendedName>
        <fullName evidence="5">Thioesterase family protein</fullName>
    </recommendedName>
</protein>
<dbReference type="InterPro" id="IPR049450">
    <property type="entry name" value="ACOT8-like_C"/>
</dbReference>
<evidence type="ECO:0000313" key="3">
    <source>
        <dbReference type="EMBL" id="MQY29400.1"/>
    </source>
</evidence>
<sequence>MAQTEHSEPYFTEKDGALLPAPHARSWWTPGMLHGRLLAGLLARALERAHSGEDLHFARLTVDMFRNAPMEPLRATTERVREGRRIRVADAVLHSSVGPVARASAVLLRRGEQPTGFVPNVPEWNAPPPDQLPDTMKPEFPIQMFDAENNPIHYWGDSGTLRRRIWVHEFSPLVAGESLSPFVRAALAADAASPMTHAAKKLEFINADYTLLLSRLPMTDVVGLESGGHISEDGIAVGHATVYDIAGAIGHCTTTALANTRTTGKHPKAAP</sequence>
<dbReference type="Pfam" id="PF13622">
    <property type="entry name" value="4HBT_3"/>
    <property type="match status" value="1"/>
</dbReference>
<dbReference type="AlphaFoldDB" id="A0A7K0DUF5"/>
<evidence type="ECO:0000313" key="4">
    <source>
        <dbReference type="Proteomes" id="UP000431401"/>
    </source>
</evidence>
<evidence type="ECO:0000259" key="1">
    <source>
        <dbReference type="Pfam" id="PF13622"/>
    </source>
</evidence>
<proteinExistence type="predicted"/>
<dbReference type="EMBL" id="WEGI01000011">
    <property type="protein sequence ID" value="MQY29400.1"/>
    <property type="molecule type" value="Genomic_DNA"/>
</dbReference>
<feature type="domain" description="Acyl-CoA thioesterase-like N-terminal HotDog" evidence="1">
    <location>
        <begin position="25"/>
        <end position="106"/>
    </location>
</feature>